<reference evidence="6 7" key="1">
    <citation type="submission" date="2018-09" db="EMBL/GenBank/DDBJ databases">
        <authorList>
            <person name="Wang F."/>
        </authorList>
    </citation>
    <scope>NUCLEOTIDE SEQUENCE [LARGE SCALE GENOMIC DNA]</scope>
    <source>
        <strain evidence="6 7">PLHSC7-2</strain>
    </source>
</reference>
<dbReference type="Gene3D" id="2.180.10.10">
    <property type="entry name" value="RHS repeat-associated core"/>
    <property type="match status" value="2"/>
</dbReference>
<dbReference type="Pfam" id="PF25023">
    <property type="entry name" value="TEN_YD-shell"/>
    <property type="match status" value="2"/>
</dbReference>
<accession>A0A418YA63</accession>
<dbReference type="CDD" id="cd12215">
    <property type="entry name" value="ChiC_BD"/>
    <property type="match status" value="2"/>
</dbReference>
<evidence type="ECO:0000256" key="2">
    <source>
        <dbReference type="ARBA" id="ARBA00022801"/>
    </source>
</evidence>
<name>A0A418YA63_9GAMM</name>
<dbReference type="Proteomes" id="UP000283255">
    <property type="component" value="Unassembled WGS sequence"/>
</dbReference>
<gene>
    <name evidence="6" type="ORF">D1Z90_18635</name>
</gene>
<evidence type="ECO:0000256" key="1">
    <source>
        <dbReference type="ARBA" id="ARBA00022737"/>
    </source>
</evidence>
<feature type="domain" description="Chitin-binding type-3" evidence="5">
    <location>
        <begin position="97"/>
        <end position="140"/>
    </location>
</feature>
<evidence type="ECO:0000313" key="6">
    <source>
        <dbReference type="EMBL" id="RJG38991.1"/>
    </source>
</evidence>
<feature type="domain" description="Chitin-binding type-3" evidence="5">
    <location>
        <begin position="31"/>
        <end position="73"/>
    </location>
</feature>
<evidence type="ECO:0000313" key="7">
    <source>
        <dbReference type="Proteomes" id="UP000283255"/>
    </source>
</evidence>
<protein>
    <recommendedName>
        <fullName evidence="5">Chitin-binding type-3 domain-containing protein</fullName>
    </recommendedName>
</protein>
<dbReference type="EMBL" id="QZCH01000037">
    <property type="protein sequence ID" value="RJG38991.1"/>
    <property type="molecule type" value="Genomic_DNA"/>
</dbReference>
<dbReference type="SMART" id="SM00495">
    <property type="entry name" value="ChtBD3"/>
    <property type="match status" value="2"/>
</dbReference>
<dbReference type="InterPro" id="IPR056823">
    <property type="entry name" value="TEN-like_YD-shell"/>
</dbReference>
<evidence type="ECO:0000256" key="3">
    <source>
        <dbReference type="SAM" id="MobiDB-lite"/>
    </source>
</evidence>
<dbReference type="AlphaFoldDB" id="A0A418YA63"/>
<keyword evidence="7" id="KW-1185">Reference proteome</keyword>
<dbReference type="InterPro" id="IPR036573">
    <property type="entry name" value="CBM_sf_5/12"/>
</dbReference>
<organism evidence="6 7">
    <name type="scientific">Motilimonas pumila</name>
    <dbReference type="NCBI Taxonomy" id="2303987"/>
    <lineage>
        <taxon>Bacteria</taxon>
        <taxon>Pseudomonadati</taxon>
        <taxon>Pseudomonadota</taxon>
        <taxon>Gammaproteobacteria</taxon>
        <taxon>Alteromonadales</taxon>
        <taxon>Alteromonadales genera incertae sedis</taxon>
        <taxon>Motilimonas</taxon>
    </lineage>
</organism>
<comment type="caution">
    <text evidence="6">The sequence shown here is derived from an EMBL/GenBank/DDBJ whole genome shotgun (WGS) entry which is preliminary data.</text>
</comment>
<keyword evidence="2" id="KW-0378">Hydrolase</keyword>
<evidence type="ECO:0000256" key="4">
    <source>
        <dbReference type="SAM" id="SignalP"/>
    </source>
</evidence>
<dbReference type="GO" id="GO:0005975">
    <property type="term" value="P:carbohydrate metabolic process"/>
    <property type="evidence" value="ECO:0007669"/>
    <property type="project" value="InterPro"/>
</dbReference>
<dbReference type="GO" id="GO:0030246">
    <property type="term" value="F:carbohydrate binding"/>
    <property type="evidence" value="ECO:0007669"/>
    <property type="project" value="InterPro"/>
</dbReference>
<dbReference type="NCBIfam" id="TIGR01643">
    <property type="entry name" value="YD_repeat_2x"/>
    <property type="match status" value="4"/>
</dbReference>
<dbReference type="InterPro" id="IPR006530">
    <property type="entry name" value="YD"/>
</dbReference>
<dbReference type="GO" id="GO:0004553">
    <property type="term" value="F:hydrolase activity, hydrolyzing O-glycosyl compounds"/>
    <property type="evidence" value="ECO:0007669"/>
    <property type="project" value="InterPro"/>
</dbReference>
<dbReference type="SUPFAM" id="SSF69322">
    <property type="entry name" value="Tricorn protease domain 2"/>
    <property type="match status" value="1"/>
</dbReference>
<dbReference type="InterPro" id="IPR050708">
    <property type="entry name" value="T6SS_VgrG/RHS"/>
</dbReference>
<feature type="chain" id="PRO_5019347411" description="Chitin-binding type-3 domain-containing protein" evidence="4">
    <location>
        <begin position="29"/>
        <end position="855"/>
    </location>
</feature>
<dbReference type="PANTHER" id="PTHR32305:SF15">
    <property type="entry name" value="PROTEIN RHSA-RELATED"/>
    <property type="match status" value="1"/>
</dbReference>
<dbReference type="NCBIfam" id="TIGR03696">
    <property type="entry name" value="Rhs_assc_core"/>
    <property type="match status" value="1"/>
</dbReference>
<sequence length="855" mass="94737">MKKTINLITTPLALIVTSALAFSSHANAQSCNLWDKSSTYTSGMCAEHQGVTYKAKWWTKGEEPGVAGVWEVTSVTPSTPPTSGPTPPPTEVPVVTYPVWESSKTYTGGDIVTYDRKLFKALFWTQNDTPSMTSQTWEFISNAPRSKPLPLPMPQAQPQLPTVPVPPQPVDLQVESSSTHYEYDNYGNLVKESNDYGYTVQYAYDAAGNLIAKVDEEGHVHTYDYDSLSNLTEMTLPDLSVVKYGYNSDSALTSVTDPEGLVTQYTLDSFGNNISQLSPDSGATQFSYLVSGKLASVTDANKETALYDYDNLGRLKSISYTDDVHTFSYGETAGSGEQLSSFSNASGETVLSYDTQGNLSEMSQTTGKHRLTVGYTWGKNLLERITYPSGMVVDYLYDKGELTGINVNGQALLQNIHWSRTGTPITWTWGNGQVMTRLQDAIGRVSKLDLGSNTLSLTYDGKNNIKNITTIGDFEGIEQLSYDARNRLVEARTATEQFEYTYNSNTTRTSNTRGNDKMVYDLSPDSNRITGKSGQTQTSYEYDATGNLIKDDKRTYRYNSSGRLVEVTEGLETTDYRYNALGQRVSKTGKEARMFMHSYTGPLLSELRDTGDVIQETVWLGNLPIAVVKPGAGTEPDVYYIWADTLGTPREISDPASRQTVWSWQGEAYGDDLPVSELNASGEAFEYNLRFPGQYYDAETGLHYNYHRYYDPSTGRYITSDPIGLGGGLNTYAYVEGNPYTYFDDTGKFTKVAAISCSTLVGIANLAGLYNSYEERKYALEFITEQQKLIKEELEQCDPLDVHRRQELRDMNEELALQISKVGTELGTAQSTIGQLPGFIIGEAACAALWALPYF</sequence>
<keyword evidence="4" id="KW-0732">Signal</keyword>
<dbReference type="Pfam" id="PF02839">
    <property type="entry name" value="CBM_5_12"/>
    <property type="match status" value="2"/>
</dbReference>
<dbReference type="SUPFAM" id="SSF51055">
    <property type="entry name" value="Carbohydrate binding domain"/>
    <property type="match status" value="2"/>
</dbReference>
<dbReference type="InterPro" id="IPR003610">
    <property type="entry name" value="CBM5/12"/>
</dbReference>
<reference evidence="6 7" key="2">
    <citation type="submission" date="2019-01" db="EMBL/GenBank/DDBJ databases">
        <title>Motilimonas pumilus sp. nov., isolated from the gut of sea cucumber (Apostichopus japonicus).</title>
        <authorList>
            <person name="Wang F.-Q."/>
            <person name="Ren L.-H."/>
            <person name="Lin Y.-W."/>
            <person name="Sun G.-H."/>
            <person name="Du Z.-J."/>
            <person name="Zhao J.-X."/>
            <person name="Liu X.-J."/>
            <person name="Liu L.-J."/>
        </authorList>
    </citation>
    <scope>NUCLEOTIDE SEQUENCE [LARGE SCALE GENOMIC DNA]</scope>
    <source>
        <strain evidence="6 7">PLHSC7-2</strain>
    </source>
</reference>
<feature type="region of interest" description="Disordered" evidence="3">
    <location>
        <begin position="505"/>
        <end position="536"/>
    </location>
</feature>
<dbReference type="OrthoDB" id="9816400at2"/>
<evidence type="ECO:0000259" key="5">
    <source>
        <dbReference type="SMART" id="SM00495"/>
    </source>
</evidence>
<keyword evidence="1" id="KW-0677">Repeat</keyword>
<dbReference type="GO" id="GO:0005576">
    <property type="term" value="C:extracellular region"/>
    <property type="evidence" value="ECO:0007669"/>
    <property type="project" value="InterPro"/>
</dbReference>
<feature type="signal peptide" evidence="4">
    <location>
        <begin position="1"/>
        <end position="28"/>
    </location>
</feature>
<feature type="compositionally biased region" description="Polar residues" evidence="3">
    <location>
        <begin position="524"/>
        <end position="536"/>
    </location>
</feature>
<dbReference type="RefSeq" id="WP_119912311.1">
    <property type="nucleotide sequence ID" value="NZ_QZCH01000037.1"/>
</dbReference>
<dbReference type="Gene3D" id="2.10.10.20">
    <property type="entry name" value="Carbohydrate-binding module superfamily 5/12"/>
    <property type="match status" value="2"/>
</dbReference>
<dbReference type="InterPro" id="IPR022385">
    <property type="entry name" value="Rhs_assc_core"/>
</dbReference>
<proteinExistence type="predicted"/>
<dbReference type="PANTHER" id="PTHR32305">
    <property type="match status" value="1"/>
</dbReference>